<sequence>MENTVNPTEHDVKFGYHGCTSLWVVYHCFTCNEELDSQMHSSAYLFGEGWEDIKGTFLRRHPCPIMQEIKIPRLL</sequence>
<dbReference type="InterPro" id="IPR006797">
    <property type="entry name" value="PRELI/MSF1_dom"/>
</dbReference>
<comment type="caution">
    <text evidence="2">The sequence shown here is derived from an EMBL/GenBank/DDBJ whole genome shotgun (WGS) entry which is preliminary data.</text>
</comment>
<dbReference type="PROSITE" id="PS50904">
    <property type="entry name" value="PRELI_MSF1"/>
    <property type="match status" value="1"/>
</dbReference>
<protein>
    <recommendedName>
        <fullName evidence="1">PRELI/MSF1 domain-containing protein</fullName>
    </recommendedName>
</protein>
<organism evidence="2 3">
    <name type="scientific">Candidatus Giovannonibacteria bacterium GW2011_GWB1_44_23</name>
    <dbReference type="NCBI Taxonomy" id="1618652"/>
    <lineage>
        <taxon>Bacteria</taxon>
        <taxon>Candidatus Giovannoniibacteriota</taxon>
    </lineage>
</organism>
<dbReference type="AlphaFoldDB" id="A0A0G1IFF6"/>
<evidence type="ECO:0000259" key="1">
    <source>
        <dbReference type="PROSITE" id="PS50904"/>
    </source>
</evidence>
<accession>A0A0G1IFF6</accession>
<feature type="domain" description="PRELI/MSF1" evidence="1">
    <location>
        <begin position="37"/>
        <end position="75"/>
    </location>
</feature>
<reference evidence="2 3" key="1">
    <citation type="journal article" date="2015" name="Nature">
        <title>rRNA introns, odd ribosomes, and small enigmatic genomes across a large radiation of phyla.</title>
        <authorList>
            <person name="Brown C.T."/>
            <person name="Hug L.A."/>
            <person name="Thomas B.C."/>
            <person name="Sharon I."/>
            <person name="Castelle C.J."/>
            <person name="Singh A."/>
            <person name="Wilkins M.J."/>
            <person name="Williams K.H."/>
            <person name="Banfield J.F."/>
        </authorList>
    </citation>
    <scope>NUCLEOTIDE SEQUENCE [LARGE SCALE GENOMIC DNA]</scope>
</reference>
<gene>
    <name evidence="2" type="ORF">UW49_C0003G0032</name>
</gene>
<dbReference type="EMBL" id="LCIN01000003">
    <property type="protein sequence ID" value="KKT57553.1"/>
    <property type="molecule type" value="Genomic_DNA"/>
</dbReference>
<proteinExistence type="predicted"/>
<evidence type="ECO:0000313" key="2">
    <source>
        <dbReference type="EMBL" id="KKT57553.1"/>
    </source>
</evidence>
<evidence type="ECO:0000313" key="3">
    <source>
        <dbReference type="Proteomes" id="UP000033977"/>
    </source>
</evidence>
<name>A0A0G1IFF6_9BACT</name>
<dbReference type="Proteomes" id="UP000033977">
    <property type="component" value="Unassembled WGS sequence"/>
</dbReference>